<dbReference type="Gene3D" id="3.60.20.10">
    <property type="entry name" value="Glutamine Phosphoribosylpyrophosphate, subunit 1, domain 1"/>
    <property type="match status" value="1"/>
</dbReference>
<proteinExistence type="predicted"/>
<protein>
    <submittedName>
        <fullName evidence="1">Protease</fullName>
    </submittedName>
</protein>
<organism evidence="1 2">
    <name type="scientific">Gordonia phage Mollymur</name>
    <dbReference type="NCBI Taxonomy" id="2590895"/>
    <lineage>
        <taxon>Viruses</taxon>
        <taxon>Duplodnaviria</taxon>
        <taxon>Heunggongvirae</taxon>
        <taxon>Uroviricota</taxon>
        <taxon>Caudoviricetes</taxon>
        <taxon>Mollymurvirus</taxon>
        <taxon>Mollymurvirus mollymur</taxon>
    </lineage>
</organism>
<keyword evidence="1" id="KW-0378">Hydrolase</keyword>
<sequence>MTIIAAARLNGSVMIAADWAISSGDREDLAVEPKVVELKIEDSAAVAFIGVAGDASVRSIIGDLTLPALPPAGPDIKWAQAVGRLVTSTIMAAPIPPMRAYEGGSDTIDADMILVAGEKFYYLLDNGATEPSTEYAAVGCGEDYALGYLAARYEVGPASLSEVLGDCIQVVCAVQSGCGLGDREPFQAASPLPAAWPAVRAISWDAARRSLRRRPSS</sequence>
<reference evidence="1 2" key="1">
    <citation type="submission" date="2019-05" db="EMBL/GenBank/DDBJ databases">
        <authorList>
            <person name="Murphy M.E."/>
            <person name="Alvaro L.E."/>
            <person name="Baker K.N."/>
            <person name="Baxter I.S."/>
            <person name="Brown M.R."/>
            <person name="Driscoll K.D."/>
            <person name="Elrubaie J.M."/>
            <person name="Feith S.L."/>
            <person name="Indihar D.F."/>
            <person name="Knoch V.T."/>
            <person name="Koirtyohann K.M."/>
            <person name="Kratz M.A."/>
            <person name="Lear A.H."/>
            <person name="Lindblom K.E."/>
            <person name="Marcus E.R."/>
            <person name="Sensor R."/>
            <person name="Sherman S.J."/>
            <person name="Swift V.R."/>
            <person name="White K.E."/>
            <person name="Wills S.J."/>
            <person name="Gatt S.M."/>
            <person name="Lohbauer S.A."/>
            <person name="Power T.R."/>
            <person name="Rosales K.A."/>
            <person name="Sisson B.M."/>
            <person name="Isern S."/>
            <person name="Michael S.F."/>
            <person name="Monti D.L."/>
            <person name="Garlena R.A."/>
            <person name="Russell D.A."/>
            <person name="Pope W.H."/>
            <person name="Jacobs-Sera D."/>
            <person name="Hatfull G.F."/>
        </authorList>
    </citation>
    <scope>NUCLEOTIDE SEQUENCE [LARGE SCALE GENOMIC DNA]</scope>
</reference>
<dbReference type="EMBL" id="MK977705">
    <property type="protein sequence ID" value="QDF15431.1"/>
    <property type="molecule type" value="Genomic_DNA"/>
</dbReference>
<dbReference type="InterPro" id="IPR029055">
    <property type="entry name" value="Ntn_hydrolases_N"/>
</dbReference>
<accession>A0A4Y6E9T0</accession>
<evidence type="ECO:0000313" key="2">
    <source>
        <dbReference type="Proteomes" id="UP000319811"/>
    </source>
</evidence>
<dbReference type="GeneID" id="77943154"/>
<dbReference type="Proteomes" id="UP000319811">
    <property type="component" value="Segment"/>
</dbReference>
<keyword evidence="2" id="KW-1185">Reference proteome</keyword>
<gene>
    <name evidence="1" type="primary">71</name>
    <name evidence="1" type="ORF">SEA_MOLLYMUR_71</name>
</gene>
<keyword evidence="1" id="KW-0645">Protease</keyword>
<dbReference type="GO" id="GO:0008233">
    <property type="term" value="F:peptidase activity"/>
    <property type="evidence" value="ECO:0007669"/>
    <property type="project" value="UniProtKB-KW"/>
</dbReference>
<dbReference type="KEGG" id="vg:77943154"/>
<dbReference type="SUPFAM" id="SSF56235">
    <property type="entry name" value="N-terminal nucleophile aminohydrolases (Ntn hydrolases)"/>
    <property type="match status" value="1"/>
</dbReference>
<dbReference type="RefSeq" id="YP_010667042.1">
    <property type="nucleotide sequence ID" value="NC_070948.1"/>
</dbReference>
<evidence type="ECO:0000313" key="1">
    <source>
        <dbReference type="EMBL" id="QDF15431.1"/>
    </source>
</evidence>
<dbReference type="GO" id="GO:0006508">
    <property type="term" value="P:proteolysis"/>
    <property type="evidence" value="ECO:0007669"/>
    <property type="project" value="UniProtKB-KW"/>
</dbReference>
<name>A0A4Y6E9T0_9CAUD</name>